<keyword evidence="1" id="KW-0732">Signal</keyword>
<dbReference type="EMBL" id="OW152835">
    <property type="protein sequence ID" value="CAH2056131.1"/>
    <property type="molecule type" value="Genomic_DNA"/>
</dbReference>
<protein>
    <submittedName>
        <fullName evidence="2">Uncharacterized protein</fullName>
    </submittedName>
</protein>
<gene>
    <name evidence="2" type="ORF">IPOD504_LOCUS9396</name>
</gene>
<keyword evidence="3" id="KW-1185">Reference proteome</keyword>
<sequence>MRGPLWRVAIATLATWLIRHWLKGVSKMSKRDLSRIAALCSIVVYYTPLKDVSRIVLCCSSRCAEPFERLKQLDKDRSTKRLP</sequence>
<organism evidence="2 3">
    <name type="scientific">Iphiclides podalirius</name>
    <name type="common">scarce swallowtail</name>
    <dbReference type="NCBI Taxonomy" id="110791"/>
    <lineage>
        <taxon>Eukaryota</taxon>
        <taxon>Metazoa</taxon>
        <taxon>Ecdysozoa</taxon>
        <taxon>Arthropoda</taxon>
        <taxon>Hexapoda</taxon>
        <taxon>Insecta</taxon>
        <taxon>Pterygota</taxon>
        <taxon>Neoptera</taxon>
        <taxon>Endopterygota</taxon>
        <taxon>Lepidoptera</taxon>
        <taxon>Glossata</taxon>
        <taxon>Ditrysia</taxon>
        <taxon>Papilionoidea</taxon>
        <taxon>Papilionidae</taxon>
        <taxon>Papilioninae</taxon>
        <taxon>Iphiclides</taxon>
    </lineage>
</organism>
<feature type="chain" id="PRO_5045668975" evidence="1">
    <location>
        <begin position="25"/>
        <end position="83"/>
    </location>
</feature>
<name>A0ABN8IEZ3_9NEOP</name>
<evidence type="ECO:0000256" key="1">
    <source>
        <dbReference type="SAM" id="SignalP"/>
    </source>
</evidence>
<proteinExistence type="predicted"/>
<accession>A0ABN8IEZ3</accession>
<dbReference type="Proteomes" id="UP000837857">
    <property type="component" value="Chromosome 23"/>
</dbReference>
<feature type="non-terminal residue" evidence="2">
    <location>
        <position position="1"/>
    </location>
</feature>
<evidence type="ECO:0000313" key="3">
    <source>
        <dbReference type="Proteomes" id="UP000837857"/>
    </source>
</evidence>
<evidence type="ECO:0000313" key="2">
    <source>
        <dbReference type="EMBL" id="CAH2056131.1"/>
    </source>
</evidence>
<reference evidence="2" key="1">
    <citation type="submission" date="2022-03" db="EMBL/GenBank/DDBJ databases">
        <authorList>
            <person name="Martin H S."/>
        </authorList>
    </citation>
    <scope>NUCLEOTIDE SEQUENCE</scope>
</reference>
<feature type="signal peptide" evidence="1">
    <location>
        <begin position="1"/>
        <end position="24"/>
    </location>
</feature>